<sequence length="295" mass="32578">MLSSLPPTALTHYKPLHEAGHGSQGTVSFCIPHTNPTLSNLIAIKTNNNQDPLTMHTTPEQRIHALRTIKAAQSSSSSPSTSLNIVQVLDISHMADAVCPWYTMQAIQGCTLTRLMQRWDGEFSIHVVAHVYLELFSAVRFLDAAGLVFDDFTRDNVMVEYVCGTELPRVKLVDIDDVHGYAREAKWVGWGLPQLVVFVKVLIGWLESGGLEAELCRVVTLEEKGRVEEFLGLAASFHGVVNSMCRDLGMEGMEARFNPALARVRDACPESVVRVANVIVQDEARSLLERLQAAL</sequence>
<dbReference type="Proteomes" id="UP000799753">
    <property type="component" value="Unassembled WGS sequence"/>
</dbReference>
<dbReference type="InterPro" id="IPR000719">
    <property type="entry name" value="Prot_kinase_dom"/>
</dbReference>
<dbReference type="PROSITE" id="PS50011">
    <property type="entry name" value="PROTEIN_KINASE_DOM"/>
    <property type="match status" value="1"/>
</dbReference>
<reference evidence="2" key="1">
    <citation type="journal article" date="2020" name="Stud. Mycol.">
        <title>101 Dothideomycetes genomes: a test case for predicting lifestyles and emergence of pathogens.</title>
        <authorList>
            <person name="Haridas S."/>
            <person name="Albert R."/>
            <person name="Binder M."/>
            <person name="Bloem J."/>
            <person name="Labutti K."/>
            <person name="Salamov A."/>
            <person name="Andreopoulos B."/>
            <person name="Baker S."/>
            <person name="Barry K."/>
            <person name="Bills G."/>
            <person name="Bluhm B."/>
            <person name="Cannon C."/>
            <person name="Castanera R."/>
            <person name="Culley D."/>
            <person name="Daum C."/>
            <person name="Ezra D."/>
            <person name="Gonzalez J."/>
            <person name="Henrissat B."/>
            <person name="Kuo A."/>
            <person name="Liang C."/>
            <person name="Lipzen A."/>
            <person name="Lutzoni F."/>
            <person name="Magnuson J."/>
            <person name="Mondo S."/>
            <person name="Nolan M."/>
            <person name="Ohm R."/>
            <person name="Pangilinan J."/>
            <person name="Park H.-J."/>
            <person name="Ramirez L."/>
            <person name="Alfaro M."/>
            <person name="Sun H."/>
            <person name="Tritt A."/>
            <person name="Yoshinaga Y."/>
            <person name="Zwiers L.-H."/>
            <person name="Turgeon B."/>
            <person name="Goodwin S."/>
            <person name="Spatafora J."/>
            <person name="Crous P."/>
            <person name="Grigoriev I."/>
        </authorList>
    </citation>
    <scope>NUCLEOTIDE SEQUENCE</scope>
    <source>
        <strain evidence="2">CBS 473.64</strain>
    </source>
</reference>
<gene>
    <name evidence="2" type="ORF">P280DRAFT_552735</name>
</gene>
<dbReference type="Gene3D" id="1.10.510.10">
    <property type="entry name" value="Transferase(Phosphotransferase) domain 1"/>
    <property type="match status" value="1"/>
</dbReference>
<keyword evidence="3" id="KW-1185">Reference proteome</keyword>
<dbReference type="GO" id="GO:0004672">
    <property type="term" value="F:protein kinase activity"/>
    <property type="evidence" value="ECO:0007669"/>
    <property type="project" value="InterPro"/>
</dbReference>
<name>A0A6A6RNJ4_9PLEO</name>
<dbReference type="OrthoDB" id="10653287at2759"/>
<feature type="domain" description="Protein kinase" evidence="1">
    <location>
        <begin position="13"/>
        <end position="295"/>
    </location>
</feature>
<dbReference type="AlphaFoldDB" id="A0A6A6RNJ4"/>
<dbReference type="InterPro" id="IPR011009">
    <property type="entry name" value="Kinase-like_dom_sf"/>
</dbReference>
<proteinExistence type="predicted"/>
<organism evidence="2 3">
    <name type="scientific">Massarina eburnea CBS 473.64</name>
    <dbReference type="NCBI Taxonomy" id="1395130"/>
    <lineage>
        <taxon>Eukaryota</taxon>
        <taxon>Fungi</taxon>
        <taxon>Dikarya</taxon>
        <taxon>Ascomycota</taxon>
        <taxon>Pezizomycotina</taxon>
        <taxon>Dothideomycetes</taxon>
        <taxon>Pleosporomycetidae</taxon>
        <taxon>Pleosporales</taxon>
        <taxon>Massarineae</taxon>
        <taxon>Massarinaceae</taxon>
        <taxon>Massarina</taxon>
    </lineage>
</organism>
<evidence type="ECO:0000313" key="2">
    <source>
        <dbReference type="EMBL" id="KAF2636940.1"/>
    </source>
</evidence>
<dbReference type="SUPFAM" id="SSF56112">
    <property type="entry name" value="Protein kinase-like (PK-like)"/>
    <property type="match status" value="1"/>
</dbReference>
<dbReference type="EMBL" id="MU006796">
    <property type="protein sequence ID" value="KAF2636940.1"/>
    <property type="molecule type" value="Genomic_DNA"/>
</dbReference>
<evidence type="ECO:0000313" key="3">
    <source>
        <dbReference type="Proteomes" id="UP000799753"/>
    </source>
</evidence>
<evidence type="ECO:0000259" key="1">
    <source>
        <dbReference type="PROSITE" id="PS50011"/>
    </source>
</evidence>
<protein>
    <recommendedName>
        <fullName evidence="1">Protein kinase domain-containing protein</fullName>
    </recommendedName>
</protein>
<dbReference type="GO" id="GO:0005524">
    <property type="term" value="F:ATP binding"/>
    <property type="evidence" value="ECO:0007669"/>
    <property type="project" value="InterPro"/>
</dbReference>
<accession>A0A6A6RNJ4</accession>